<dbReference type="InterPro" id="IPR018105">
    <property type="entry name" value="Translational_control_tumour_p"/>
</dbReference>
<dbReference type="PANTHER" id="PTHR11991">
    <property type="entry name" value="TRANSLATIONALLY CONTROLLED TUMOR PROTEIN-RELATED"/>
    <property type="match status" value="1"/>
</dbReference>
<feature type="domain" description="TCTP" evidence="3">
    <location>
        <begin position="47"/>
        <end position="232"/>
    </location>
</feature>
<dbReference type="InterPro" id="IPR034737">
    <property type="entry name" value="TCTP"/>
</dbReference>
<comment type="caution">
    <text evidence="4">The sequence shown here is derived from an EMBL/GenBank/DDBJ whole genome shotgun (WGS) entry which is preliminary data.</text>
</comment>
<evidence type="ECO:0000256" key="1">
    <source>
        <dbReference type="PROSITE-ProRule" id="PRU01133"/>
    </source>
</evidence>
<evidence type="ECO:0000259" key="3">
    <source>
        <dbReference type="PROSITE" id="PS51797"/>
    </source>
</evidence>
<comment type="similarity">
    <text evidence="1">Belongs to the TCTP family.</text>
</comment>
<dbReference type="GO" id="GO:0005509">
    <property type="term" value="F:calcium ion binding"/>
    <property type="evidence" value="ECO:0007669"/>
    <property type="project" value="TreeGrafter"/>
</dbReference>
<dbReference type="EMBL" id="JAATIS010008602">
    <property type="protein sequence ID" value="KAG2456578.1"/>
    <property type="molecule type" value="Genomic_DNA"/>
</dbReference>
<dbReference type="PANTHER" id="PTHR11991:SF0">
    <property type="entry name" value="TRANSLATIONALLY-CONTROLLED TUMOR PROTEIN"/>
    <property type="match status" value="1"/>
</dbReference>
<evidence type="ECO:0000313" key="5">
    <source>
        <dbReference type="Proteomes" id="UP000886611"/>
    </source>
</evidence>
<gene>
    <name evidence="4" type="primary">Tpt1</name>
    <name evidence="4" type="ORF">GTO96_0013550</name>
</gene>
<dbReference type="Gene3D" id="2.170.150.10">
    <property type="entry name" value="Metal Binding Protein, Guanine Nucleotide Exchange Factor, Chain A"/>
    <property type="match status" value="1"/>
</dbReference>
<dbReference type="GO" id="GO:0005737">
    <property type="term" value="C:cytoplasm"/>
    <property type="evidence" value="ECO:0007669"/>
    <property type="project" value="TreeGrafter"/>
</dbReference>
<feature type="non-terminal residue" evidence="4">
    <location>
        <position position="1"/>
    </location>
</feature>
<accession>A0A8X7WVD3</accession>
<reference evidence="4 5" key="1">
    <citation type="journal article" date="2021" name="Cell">
        <title>Tracing the genetic footprints of vertebrate landing in non-teleost ray-finned fishes.</title>
        <authorList>
            <person name="Bi X."/>
            <person name="Wang K."/>
            <person name="Yang L."/>
            <person name="Pan H."/>
            <person name="Jiang H."/>
            <person name="Wei Q."/>
            <person name="Fang M."/>
            <person name="Yu H."/>
            <person name="Zhu C."/>
            <person name="Cai Y."/>
            <person name="He Y."/>
            <person name="Gan X."/>
            <person name="Zeng H."/>
            <person name="Yu D."/>
            <person name="Zhu Y."/>
            <person name="Jiang H."/>
            <person name="Qiu Q."/>
            <person name="Yang H."/>
            <person name="Zhang Y.E."/>
            <person name="Wang W."/>
            <person name="Zhu M."/>
            <person name="He S."/>
            <person name="Zhang G."/>
        </authorList>
    </citation>
    <scope>NUCLEOTIDE SEQUENCE [LARGE SCALE GENOMIC DNA]</scope>
    <source>
        <strain evidence="4">Bchr_013</strain>
    </source>
</reference>
<dbReference type="InterPro" id="IPR011057">
    <property type="entry name" value="Mss4-like_sf"/>
</dbReference>
<dbReference type="Pfam" id="PF00838">
    <property type="entry name" value="TCTP"/>
    <property type="match status" value="1"/>
</dbReference>
<dbReference type="PRINTS" id="PR01653">
    <property type="entry name" value="TCTPROTEIN"/>
</dbReference>
<evidence type="ECO:0000256" key="2">
    <source>
        <dbReference type="SAM" id="MobiDB-lite"/>
    </source>
</evidence>
<keyword evidence="5" id="KW-1185">Reference proteome</keyword>
<dbReference type="PROSITE" id="PS51797">
    <property type="entry name" value="TCTP_3"/>
    <property type="match status" value="1"/>
</dbReference>
<organism evidence="4 5">
    <name type="scientific">Polypterus senegalus</name>
    <name type="common">Senegal bichir</name>
    <dbReference type="NCBI Taxonomy" id="55291"/>
    <lineage>
        <taxon>Eukaryota</taxon>
        <taxon>Metazoa</taxon>
        <taxon>Chordata</taxon>
        <taxon>Craniata</taxon>
        <taxon>Vertebrata</taxon>
        <taxon>Euteleostomi</taxon>
        <taxon>Actinopterygii</taxon>
        <taxon>Polypteriformes</taxon>
        <taxon>Polypteridae</taxon>
        <taxon>Polypterus</taxon>
    </lineage>
</organism>
<dbReference type="SUPFAM" id="SSF51316">
    <property type="entry name" value="Mss4-like"/>
    <property type="match status" value="1"/>
</dbReference>
<proteinExistence type="inferred from homology"/>
<evidence type="ECO:0000313" key="4">
    <source>
        <dbReference type="EMBL" id="KAG2456578.1"/>
    </source>
</evidence>
<name>A0A8X7WVD3_POLSE</name>
<dbReference type="AlphaFoldDB" id="A0A8X7WVD3"/>
<feature type="non-terminal residue" evidence="4">
    <location>
        <position position="232"/>
    </location>
</feature>
<sequence>MYSGRRRFSCTYIKGGSQEVSRKEGLQDPMGSTRETTEKNNGFIGRIKEGKDPMSAWVYGDEMFSDIYKIKETAGGLCYEVEGKVVCRTENIDDALIGGNASAEIQDEGVEASSVSGVDIVLNHKLQETSFTKESYKQYIKEYMKRVKCRLEECAPDRVKPFMSGAAEQVKKILGNFKNYQTMNLRIIYQFCDMTVAQHDWRICYPSTADLASRLLSKPNSGMHTMAFPAFG</sequence>
<dbReference type="Proteomes" id="UP000886611">
    <property type="component" value="Unassembled WGS sequence"/>
</dbReference>
<feature type="region of interest" description="Disordered" evidence="2">
    <location>
        <begin position="19"/>
        <end position="38"/>
    </location>
</feature>
<dbReference type="InterPro" id="IPR011323">
    <property type="entry name" value="Mss4/transl-control_tumour"/>
</dbReference>
<protein>
    <submittedName>
        <fullName evidence="4">TCTP protein</fullName>
    </submittedName>
</protein>